<dbReference type="PANTHER" id="PTHR43133">
    <property type="entry name" value="RNA POLYMERASE ECF-TYPE SIGMA FACTO"/>
    <property type="match status" value="1"/>
</dbReference>
<keyword evidence="3" id="KW-0731">Sigma factor</keyword>
<evidence type="ECO:0000313" key="7">
    <source>
        <dbReference type="EMBL" id="MCC2616760.1"/>
    </source>
</evidence>
<organism evidence="7 8">
    <name type="scientific">Fluctibacter halophilus</name>
    <dbReference type="NCBI Taxonomy" id="226011"/>
    <lineage>
        <taxon>Bacteria</taxon>
        <taxon>Pseudomonadati</taxon>
        <taxon>Pseudomonadota</taxon>
        <taxon>Gammaproteobacteria</taxon>
        <taxon>Alteromonadales</taxon>
        <taxon>Alteromonadaceae</taxon>
        <taxon>Fluctibacter</taxon>
    </lineage>
</organism>
<evidence type="ECO:0000259" key="5">
    <source>
        <dbReference type="Pfam" id="PF04542"/>
    </source>
</evidence>
<dbReference type="RefSeq" id="WP_229160393.1">
    <property type="nucleotide sequence ID" value="NZ_JAJEWP010000002.1"/>
</dbReference>
<dbReference type="PANTHER" id="PTHR43133:SF46">
    <property type="entry name" value="RNA POLYMERASE SIGMA-70 FACTOR ECF SUBFAMILY"/>
    <property type="match status" value="1"/>
</dbReference>
<dbReference type="Gene3D" id="1.10.10.10">
    <property type="entry name" value="Winged helix-like DNA-binding domain superfamily/Winged helix DNA-binding domain"/>
    <property type="match status" value="1"/>
</dbReference>
<evidence type="ECO:0000256" key="4">
    <source>
        <dbReference type="ARBA" id="ARBA00023163"/>
    </source>
</evidence>
<reference evidence="7 8" key="1">
    <citation type="submission" date="2021-10" db="EMBL/GenBank/DDBJ databases">
        <title>Draft genome of Aestuariibacter halophilus JC2043.</title>
        <authorList>
            <person name="Emsley S.A."/>
            <person name="Pfannmuller K.M."/>
            <person name="Ushijima B."/>
            <person name="Saw J.H."/>
            <person name="Videau P."/>
        </authorList>
    </citation>
    <scope>NUCLEOTIDE SEQUENCE [LARGE SCALE GENOMIC DNA]</scope>
    <source>
        <strain evidence="7 8">JC2043</strain>
    </source>
</reference>
<dbReference type="InterPro" id="IPR013249">
    <property type="entry name" value="RNA_pol_sigma70_r4_t2"/>
</dbReference>
<comment type="caution">
    <text evidence="7">The sequence shown here is derived from an EMBL/GenBank/DDBJ whole genome shotgun (WGS) entry which is preliminary data.</text>
</comment>
<evidence type="ECO:0000256" key="3">
    <source>
        <dbReference type="ARBA" id="ARBA00023082"/>
    </source>
</evidence>
<dbReference type="Gene3D" id="1.10.1740.10">
    <property type="match status" value="1"/>
</dbReference>
<keyword evidence="8" id="KW-1185">Reference proteome</keyword>
<keyword evidence="4" id="KW-0804">Transcription</keyword>
<dbReference type="Pfam" id="PF04542">
    <property type="entry name" value="Sigma70_r2"/>
    <property type="match status" value="1"/>
</dbReference>
<dbReference type="CDD" id="cd06171">
    <property type="entry name" value="Sigma70_r4"/>
    <property type="match status" value="1"/>
</dbReference>
<evidence type="ECO:0000313" key="8">
    <source>
        <dbReference type="Proteomes" id="UP001520878"/>
    </source>
</evidence>
<dbReference type="NCBIfam" id="TIGR02937">
    <property type="entry name" value="sigma70-ECF"/>
    <property type="match status" value="1"/>
</dbReference>
<dbReference type="InterPro" id="IPR036388">
    <property type="entry name" value="WH-like_DNA-bd_sf"/>
</dbReference>
<evidence type="ECO:0000259" key="6">
    <source>
        <dbReference type="Pfam" id="PF08281"/>
    </source>
</evidence>
<dbReference type="InterPro" id="IPR013324">
    <property type="entry name" value="RNA_pol_sigma_r3/r4-like"/>
</dbReference>
<dbReference type="InterPro" id="IPR007627">
    <property type="entry name" value="RNA_pol_sigma70_r2"/>
</dbReference>
<keyword evidence="2" id="KW-0805">Transcription regulation</keyword>
<evidence type="ECO:0000256" key="1">
    <source>
        <dbReference type="ARBA" id="ARBA00010641"/>
    </source>
</evidence>
<sequence length="159" mass="17982">MSQGTDIEQLLTEHAPMLARIAANHEVNLAVREELLQEISVAVWHGLARFRGEASVKTYIARIAHNRCVDHVVREQRHYHPLDTDAPVEQAPETFVSESEHVRMDLHAAMLRLSLGFRQVIGMQLEGFTQSEIAQVLGISEAAVAQRSSRARKQLEQWL</sequence>
<gene>
    <name evidence="7" type="ORF">LJ739_10950</name>
</gene>
<proteinExistence type="inferred from homology"/>
<name>A0ABS8G8A0_9ALTE</name>
<dbReference type="SUPFAM" id="SSF88946">
    <property type="entry name" value="Sigma2 domain of RNA polymerase sigma factors"/>
    <property type="match status" value="1"/>
</dbReference>
<evidence type="ECO:0000256" key="2">
    <source>
        <dbReference type="ARBA" id="ARBA00023015"/>
    </source>
</evidence>
<accession>A0ABS8G8A0</accession>
<dbReference type="EMBL" id="JAJEWP010000002">
    <property type="protein sequence ID" value="MCC2616760.1"/>
    <property type="molecule type" value="Genomic_DNA"/>
</dbReference>
<comment type="similarity">
    <text evidence="1">Belongs to the sigma-70 factor family. ECF subfamily.</text>
</comment>
<dbReference type="SUPFAM" id="SSF88659">
    <property type="entry name" value="Sigma3 and sigma4 domains of RNA polymerase sigma factors"/>
    <property type="match status" value="1"/>
</dbReference>
<feature type="domain" description="RNA polymerase sigma factor 70 region 4 type 2" evidence="6">
    <location>
        <begin position="104"/>
        <end position="155"/>
    </location>
</feature>
<dbReference type="InterPro" id="IPR039425">
    <property type="entry name" value="RNA_pol_sigma-70-like"/>
</dbReference>
<dbReference type="Pfam" id="PF08281">
    <property type="entry name" value="Sigma70_r4_2"/>
    <property type="match status" value="1"/>
</dbReference>
<dbReference type="InterPro" id="IPR013325">
    <property type="entry name" value="RNA_pol_sigma_r2"/>
</dbReference>
<feature type="domain" description="RNA polymerase sigma-70 region 2" evidence="5">
    <location>
        <begin position="10"/>
        <end position="77"/>
    </location>
</feature>
<dbReference type="Proteomes" id="UP001520878">
    <property type="component" value="Unassembled WGS sequence"/>
</dbReference>
<dbReference type="InterPro" id="IPR014284">
    <property type="entry name" value="RNA_pol_sigma-70_dom"/>
</dbReference>
<protein>
    <submittedName>
        <fullName evidence="7">RNA polymerase sigma factor</fullName>
    </submittedName>
</protein>